<dbReference type="Gene3D" id="2.60.40.10">
    <property type="entry name" value="Immunoglobulins"/>
    <property type="match status" value="1"/>
</dbReference>
<dbReference type="Pfam" id="PF08770">
    <property type="entry name" value="SoxZ"/>
    <property type="match status" value="1"/>
</dbReference>
<keyword evidence="4" id="KW-1185">Reference proteome</keyword>
<dbReference type="OrthoDB" id="9795530at2"/>
<organism evidence="3 4">
    <name type="scientific">Candidatus Methylospira mobilis</name>
    <dbReference type="NCBI Taxonomy" id="1808979"/>
    <lineage>
        <taxon>Bacteria</taxon>
        <taxon>Pseudomonadati</taxon>
        <taxon>Pseudomonadota</taxon>
        <taxon>Gammaproteobacteria</taxon>
        <taxon>Methylococcales</taxon>
        <taxon>Methylococcaceae</taxon>
        <taxon>Candidatus Methylospira</taxon>
    </lineage>
</organism>
<evidence type="ECO:0000313" key="3">
    <source>
        <dbReference type="EMBL" id="QFY43113.1"/>
    </source>
</evidence>
<evidence type="ECO:0000259" key="2">
    <source>
        <dbReference type="Pfam" id="PF08770"/>
    </source>
</evidence>
<dbReference type="NCBIfam" id="TIGR04490">
    <property type="entry name" value="SoxZ_true"/>
    <property type="match status" value="1"/>
</dbReference>
<evidence type="ECO:0000256" key="1">
    <source>
        <dbReference type="SAM" id="MobiDB-lite"/>
    </source>
</evidence>
<dbReference type="KEGG" id="mmob:F6R98_11180"/>
<dbReference type="InterPro" id="IPR030995">
    <property type="entry name" value="SoxZ"/>
</dbReference>
<sequence>MSTLKIRARRQDGYTLLRVLISHPMETGRRKTEQEQPIAAHYIRNVQIALNGALISECLFSTSVSRNPYLSLHLPASQPGDRLRVSWQDNQGQSDSDEVLVE</sequence>
<name>A0A5Q0BH10_9GAMM</name>
<dbReference type="InterPro" id="IPR014756">
    <property type="entry name" value="Ig_E-set"/>
</dbReference>
<evidence type="ECO:0000313" key="4">
    <source>
        <dbReference type="Proteomes" id="UP000325755"/>
    </source>
</evidence>
<feature type="domain" description="Sulphur oxidation protein SoxZ" evidence="2">
    <location>
        <begin position="7"/>
        <end position="99"/>
    </location>
</feature>
<dbReference type="InParanoid" id="A0A5Q0BH10"/>
<reference evidence="3 4" key="1">
    <citation type="submission" date="2019-09" db="EMBL/GenBank/DDBJ databases">
        <title>Ecophysiology of the spiral-shaped methanotroph Methylospira mobilis as revealed by the complete genome sequence.</title>
        <authorList>
            <person name="Oshkin I.Y."/>
            <person name="Dedysh S.N."/>
            <person name="Miroshnikov K."/>
            <person name="Danilova O.V."/>
            <person name="Hakobyan A."/>
            <person name="Liesack W."/>
        </authorList>
    </citation>
    <scope>NUCLEOTIDE SEQUENCE [LARGE SCALE GENOMIC DNA]</scope>
    <source>
        <strain evidence="3 4">Shm1</strain>
    </source>
</reference>
<dbReference type="Proteomes" id="UP000325755">
    <property type="component" value="Chromosome"/>
</dbReference>
<gene>
    <name evidence="3" type="primary">soxZ</name>
    <name evidence="3" type="ORF">F6R98_11180</name>
</gene>
<dbReference type="SUPFAM" id="SSF81296">
    <property type="entry name" value="E set domains"/>
    <property type="match status" value="1"/>
</dbReference>
<dbReference type="AlphaFoldDB" id="A0A5Q0BH10"/>
<proteinExistence type="predicted"/>
<feature type="region of interest" description="Disordered" evidence="1">
    <location>
        <begin position="83"/>
        <end position="102"/>
    </location>
</feature>
<dbReference type="InterPro" id="IPR014880">
    <property type="entry name" value="SoxZ_dom"/>
</dbReference>
<accession>A0A5Q0BH10</accession>
<protein>
    <submittedName>
        <fullName evidence="3">Thiosulfate oxidation carrier complex protein SoxZ</fullName>
    </submittedName>
</protein>
<dbReference type="InterPro" id="IPR013783">
    <property type="entry name" value="Ig-like_fold"/>
</dbReference>
<dbReference type="RefSeq" id="WP_153249097.1">
    <property type="nucleotide sequence ID" value="NZ_CP044205.1"/>
</dbReference>
<dbReference type="EMBL" id="CP044205">
    <property type="protein sequence ID" value="QFY43113.1"/>
    <property type="molecule type" value="Genomic_DNA"/>
</dbReference>